<feature type="compositionally biased region" description="Acidic residues" evidence="1">
    <location>
        <begin position="78"/>
        <end position="88"/>
    </location>
</feature>
<feature type="compositionally biased region" description="Low complexity" evidence="1">
    <location>
        <begin position="303"/>
        <end position="321"/>
    </location>
</feature>
<feature type="compositionally biased region" description="Basic residues" evidence="1">
    <location>
        <begin position="143"/>
        <end position="156"/>
    </location>
</feature>
<dbReference type="AlphaFoldDB" id="A0A9J6E8M4"/>
<reference evidence="2" key="2">
    <citation type="submission" date="2021-09" db="EMBL/GenBank/DDBJ databases">
        <authorList>
            <person name="Jia N."/>
            <person name="Wang J."/>
            <person name="Shi W."/>
            <person name="Du L."/>
            <person name="Sun Y."/>
            <person name="Zhan W."/>
            <person name="Jiang J."/>
            <person name="Wang Q."/>
            <person name="Zhang B."/>
            <person name="Ji P."/>
            <person name="Sakyi L.B."/>
            <person name="Cui X."/>
            <person name="Yuan T."/>
            <person name="Jiang B."/>
            <person name="Yang W."/>
            <person name="Lam T.T.-Y."/>
            <person name="Chang Q."/>
            <person name="Ding S."/>
            <person name="Wang X."/>
            <person name="Zhu J."/>
            <person name="Ruan X."/>
            <person name="Zhao L."/>
            <person name="Wei J."/>
            <person name="Que T."/>
            <person name="Du C."/>
            <person name="Cheng J."/>
            <person name="Dai P."/>
            <person name="Han X."/>
            <person name="Huang E."/>
            <person name="Gao Y."/>
            <person name="Liu J."/>
            <person name="Shao H."/>
            <person name="Ye R."/>
            <person name="Li L."/>
            <person name="Wei W."/>
            <person name="Wang X."/>
            <person name="Wang C."/>
            <person name="Huo Q."/>
            <person name="Li W."/>
            <person name="Guo W."/>
            <person name="Chen H."/>
            <person name="Chen S."/>
            <person name="Zhou L."/>
            <person name="Zhou L."/>
            <person name="Ni X."/>
            <person name="Tian J."/>
            <person name="Zhou Y."/>
            <person name="Sheng Y."/>
            <person name="Liu T."/>
            <person name="Pan Y."/>
            <person name="Xia L."/>
            <person name="Li J."/>
            <person name="Zhao F."/>
            <person name="Cao W."/>
        </authorList>
    </citation>
    <scope>NUCLEOTIDE SEQUENCE</scope>
    <source>
        <strain evidence="2">Rmic-2018</strain>
        <tissue evidence="2">Larvae</tissue>
    </source>
</reference>
<evidence type="ECO:0000313" key="3">
    <source>
        <dbReference type="Proteomes" id="UP000821866"/>
    </source>
</evidence>
<evidence type="ECO:0000313" key="2">
    <source>
        <dbReference type="EMBL" id="KAH8030445.1"/>
    </source>
</evidence>
<gene>
    <name evidence="2" type="ORF">HPB51_006877</name>
</gene>
<dbReference type="Proteomes" id="UP000821866">
    <property type="component" value="Chromosome 3"/>
</dbReference>
<feature type="region of interest" description="Disordered" evidence="1">
    <location>
        <begin position="303"/>
        <end position="335"/>
    </location>
</feature>
<comment type="caution">
    <text evidence="2">The sequence shown here is derived from an EMBL/GenBank/DDBJ whole genome shotgun (WGS) entry which is preliminary data.</text>
</comment>
<feature type="compositionally biased region" description="Basic and acidic residues" evidence="1">
    <location>
        <begin position="176"/>
        <end position="196"/>
    </location>
</feature>
<feature type="region of interest" description="Disordered" evidence="1">
    <location>
        <begin position="76"/>
        <end position="112"/>
    </location>
</feature>
<feature type="compositionally biased region" description="Basic residues" evidence="1">
    <location>
        <begin position="210"/>
        <end position="221"/>
    </location>
</feature>
<name>A0A9J6E8M4_RHIMP</name>
<proteinExistence type="predicted"/>
<dbReference type="EMBL" id="JABSTU010000005">
    <property type="protein sequence ID" value="KAH8030445.1"/>
    <property type="molecule type" value="Genomic_DNA"/>
</dbReference>
<sequence>MPPRQRTPLYQHSHPPLSLYDQPDPLSSFGIFGMGGGPFGPFPFGGGPINLGGPMGMPFGGPIGPFPPRMPTFIIIETGDDDDDDDSQLQDPLFMPGMHGGRLPSSASSSNLEPVFPTLLIQERERQRQQQRQQRAEEEERRGGRRRSRSRRHRRTAGTLSLATRGGNSGLQDTIQESKEEQKEAKGQQHQTEKASLRAPTPIEAVPSLQRHRSRKTRRTSMRMPPAAPAAKTTVMRIDHIETLTTAAEALQKVGMFGDHKNSSSGKKCIVPDPLVIKCSKSTWDTPLESKHEQNEVIIDQLSSSTRDSASASSNLSTTHSETMSSVTTTDHRLS</sequence>
<reference evidence="2" key="1">
    <citation type="journal article" date="2020" name="Cell">
        <title>Large-Scale Comparative Analyses of Tick Genomes Elucidate Their Genetic Diversity and Vector Capacities.</title>
        <authorList>
            <consortium name="Tick Genome and Microbiome Consortium (TIGMIC)"/>
            <person name="Jia N."/>
            <person name="Wang J."/>
            <person name="Shi W."/>
            <person name="Du L."/>
            <person name="Sun Y."/>
            <person name="Zhan W."/>
            <person name="Jiang J.F."/>
            <person name="Wang Q."/>
            <person name="Zhang B."/>
            <person name="Ji P."/>
            <person name="Bell-Sakyi L."/>
            <person name="Cui X.M."/>
            <person name="Yuan T.T."/>
            <person name="Jiang B.G."/>
            <person name="Yang W.F."/>
            <person name="Lam T.T."/>
            <person name="Chang Q.C."/>
            <person name="Ding S.J."/>
            <person name="Wang X.J."/>
            <person name="Zhu J.G."/>
            <person name="Ruan X.D."/>
            <person name="Zhao L."/>
            <person name="Wei J.T."/>
            <person name="Ye R.Z."/>
            <person name="Que T.C."/>
            <person name="Du C.H."/>
            <person name="Zhou Y.H."/>
            <person name="Cheng J.X."/>
            <person name="Dai P.F."/>
            <person name="Guo W.B."/>
            <person name="Han X.H."/>
            <person name="Huang E.J."/>
            <person name="Li L.F."/>
            <person name="Wei W."/>
            <person name="Gao Y.C."/>
            <person name="Liu J.Z."/>
            <person name="Shao H.Z."/>
            <person name="Wang X."/>
            <person name="Wang C.C."/>
            <person name="Yang T.C."/>
            <person name="Huo Q.B."/>
            <person name="Li W."/>
            <person name="Chen H.Y."/>
            <person name="Chen S.E."/>
            <person name="Zhou L.G."/>
            <person name="Ni X.B."/>
            <person name="Tian J.H."/>
            <person name="Sheng Y."/>
            <person name="Liu T."/>
            <person name="Pan Y.S."/>
            <person name="Xia L.Y."/>
            <person name="Li J."/>
            <person name="Zhao F."/>
            <person name="Cao W.C."/>
        </authorList>
    </citation>
    <scope>NUCLEOTIDE SEQUENCE</scope>
    <source>
        <strain evidence="2">Rmic-2018</strain>
    </source>
</reference>
<evidence type="ECO:0000256" key="1">
    <source>
        <dbReference type="SAM" id="MobiDB-lite"/>
    </source>
</evidence>
<feature type="compositionally biased region" description="Basic and acidic residues" evidence="1">
    <location>
        <begin position="124"/>
        <end position="142"/>
    </location>
</feature>
<feature type="region of interest" description="Disordered" evidence="1">
    <location>
        <begin position="124"/>
        <end position="231"/>
    </location>
</feature>
<organism evidence="2 3">
    <name type="scientific">Rhipicephalus microplus</name>
    <name type="common">Cattle tick</name>
    <name type="synonym">Boophilus microplus</name>
    <dbReference type="NCBI Taxonomy" id="6941"/>
    <lineage>
        <taxon>Eukaryota</taxon>
        <taxon>Metazoa</taxon>
        <taxon>Ecdysozoa</taxon>
        <taxon>Arthropoda</taxon>
        <taxon>Chelicerata</taxon>
        <taxon>Arachnida</taxon>
        <taxon>Acari</taxon>
        <taxon>Parasitiformes</taxon>
        <taxon>Ixodida</taxon>
        <taxon>Ixodoidea</taxon>
        <taxon>Ixodidae</taxon>
        <taxon>Rhipicephalinae</taxon>
        <taxon>Rhipicephalus</taxon>
        <taxon>Boophilus</taxon>
    </lineage>
</organism>
<protein>
    <submittedName>
        <fullName evidence="2">Uncharacterized protein</fullName>
    </submittedName>
</protein>
<accession>A0A9J6E8M4</accession>
<keyword evidence="3" id="KW-1185">Reference proteome</keyword>